<dbReference type="Gene3D" id="3.10.129.10">
    <property type="entry name" value="Hotdog Thioesterase"/>
    <property type="match status" value="1"/>
</dbReference>
<comment type="caution">
    <text evidence="2">The sequence shown here is derived from an EMBL/GenBank/DDBJ whole genome shotgun (WGS) entry which is preliminary data.</text>
</comment>
<evidence type="ECO:0000313" key="2">
    <source>
        <dbReference type="EMBL" id="GGF80408.1"/>
    </source>
</evidence>
<feature type="region of interest" description="Disordered" evidence="1">
    <location>
        <begin position="146"/>
        <end position="166"/>
    </location>
</feature>
<evidence type="ECO:0000313" key="3">
    <source>
        <dbReference type="Proteomes" id="UP000606044"/>
    </source>
</evidence>
<dbReference type="NCBIfam" id="TIGR04099">
    <property type="entry name" value="biosn_Pnap_2097"/>
    <property type="match status" value="1"/>
</dbReference>
<protein>
    <submittedName>
        <fullName evidence="2">Uncharacterized protein</fullName>
    </submittedName>
</protein>
<dbReference type="EMBL" id="BMCT01000008">
    <property type="protein sequence ID" value="GGF80408.1"/>
    <property type="molecule type" value="Genomic_DNA"/>
</dbReference>
<dbReference type="RefSeq" id="WP_188582926.1">
    <property type="nucleotide sequence ID" value="NZ_BMCT01000008.1"/>
</dbReference>
<dbReference type="NCBIfam" id="TIGR04098">
    <property type="entry name" value="LnmK_bifunc"/>
    <property type="match status" value="1"/>
</dbReference>
<accession>A0A917FGI9</accession>
<name>A0A917FGI9_9HYPH</name>
<reference evidence="2" key="1">
    <citation type="journal article" date="2014" name="Int. J. Syst. Evol. Microbiol.">
        <title>Complete genome sequence of Corynebacterium casei LMG S-19264T (=DSM 44701T), isolated from a smear-ripened cheese.</title>
        <authorList>
            <consortium name="US DOE Joint Genome Institute (JGI-PGF)"/>
            <person name="Walter F."/>
            <person name="Albersmeier A."/>
            <person name="Kalinowski J."/>
            <person name="Ruckert C."/>
        </authorList>
    </citation>
    <scope>NUCLEOTIDE SEQUENCE</scope>
    <source>
        <strain evidence="2">CCM 7897</strain>
    </source>
</reference>
<organism evidence="2 3">
    <name type="scientific">Azorhizobium oxalatiphilum</name>
    <dbReference type="NCBI Taxonomy" id="980631"/>
    <lineage>
        <taxon>Bacteria</taxon>
        <taxon>Pseudomonadati</taxon>
        <taxon>Pseudomonadota</taxon>
        <taxon>Alphaproteobacteria</taxon>
        <taxon>Hyphomicrobiales</taxon>
        <taxon>Xanthobacteraceae</taxon>
        <taxon>Azorhizobium</taxon>
    </lineage>
</organism>
<gene>
    <name evidence="2" type="ORF">GCM10007301_45650</name>
</gene>
<dbReference type="InterPro" id="IPR024091">
    <property type="entry name" value="LnmK-like_bifun_acyl/decarbox"/>
</dbReference>
<evidence type="ECO:0000256" key="1">
    <source>
        <dbReference type="SAM" id="MobiDB-lite"/>
    </source>
</evidence>
<keyword evidence="3" id="KW-1185">Reference proteome</keyword>
<proteinExistence type="predicted"/>
<reference evidence="2" key="2">
    <citation type="submission" date="2020-09" db="EMBL/GenBank/DDBJ databases">
        <authorList>
            <person name="Sun Q."/>
            <person name="Sedlacek I."/>
        </authorList>
    </citation>
    <scope>NUCLEOTIDE SEQUENCE</scope>
    <source>
        <strain evidence="2">CCM 7897</strain>
    </source>
</reference>
<sequence length="295" mass="32546">MSILVFPRRAVARARSPAPTPALAPRLTVGMPHLAFGGLSESWLLKECGHRHWFLLAGAAGDAVPDFRDADGAPVYAAFCGASLREARLDRVAENDTLEIGSALSRISATQFCSRHWVRLEGDLIAEVELVSVFIRRQEAGRNRSVARVRPQGLPPHDPGETSETSALAAALRSGRWDTHMGFSRTAAGDMGEMVLNPCPSQDFNGAHFLYFAAFQAFADRAEWELLAPPPGTHTVARDILYHGNIEPGERVRVRLLHTRQEGPEMAHWLRLERADGGERLADIFTRRRMPSLTV</sequence>
<dbReference type="Proteomes" id="UP000606044">
    <property type="component" value="Unassembled WGS sequence"/>
</dbReference>
<dbReference type="AlphaFoldDB" id="A0A917FGI9"/>